<feature type="domain" description="Outer membrane protein beta-barrel" evidence="2">
    <location>
        <begin position="5"/>
        <end position="176"/>
    </location>
</feature>
<dbReference type="RefSeq" id="WP_169676528.1">
    <property type="nucleotide sequence ID" value="NZ_JABBHF010000013.1"/>
</dbReference>
<comment type="caution">
    <text evidence="3">The sequence shown here is derived from an EMBL/GenBank/DDBJ whole genome shotgun (WGS) entry which is preliminary data.</text>
</comment>
<name>A0ABX1S0T8_9FLAO</name>
<dbReference type="InterPro" id="IPR027385">
    <property type="entry name" value="Beta-barrel_OMP"/>
</dbReference>
<protein>
    <submittedName>
        <fullName evidence="3">PorT family protein</fullName>
    </submittedName>
</protein>
<accession>A0ABX1S0T8</accession>
<organism evidence="3 4">
    <name type="scientific">Flavivirga algicola</name>
    <dbReference type="NCBI Taxonomy" id="2729136"/>
    <lineage>
        <taxon>Bacteria</taxon>
        <taxon>Pseudomonadati</taxon>
        <taxon>Bacteroidota</taxon>
        <taxon>Flavobacteriia</taxon>
        <taxon>Flavobacteriales</taxon>
        <taxon>Flavobacteriaceae</taxon>
        <taxon>Flavivirga</taxon>
    </lineage>
</organism>
<dbReference type="EMBL" id="JABBHF010000013">
    <property type="protein sequence ID" value="NMH89491.1"/>
    <property type="molecule type" value="Genomic_DNA"/>
</dbReference>
<keyword evidence="1" id="KW-0732">Signal</keyword>
<dbReference type="Proteomes" id="UP000746690">
    <property type="component" value="Unassembled WGS sequence"/>
</dbReference>
<sequence>MKKILLLAILFSFSIYGVSQDIKYGVRGGYNISNLDFDTNTTAFVNKHRNSIYLGFFANIGLSKAVALMPEIQFSAEGANAEPLHLDYIQAPIFLKFRLSEKIYLGVGPQVGIKVHKEGDGVKNFAYSGVGGLECKINYALFADVRYTYGFSNIFDDNLGVEAKNSNIQIGIGYKF</sequence>
<gene>
    <name evidence="3" type="ORF">HHX25_18435</name>
</gene>
<dbReference type="Pfam" id="PF13505">
    <property type="entry name" value="OMP_b-brl"/>
    <property type="match status" value="1"/>
</dbReference>
<evidence type="ECO:0000259" key="2">
    <source>
        <dbReference type="Pfam" id="PF13505"/>
    </source>
</evidence>
<evidence type="ECO:0000313" key="3">
    <source>
        <dbReference type="EMBL" id="NMH89491.1"/>
    </source>
</evidence>
<evidence type="ECO:0000256" key="1">
    <source>
        <dbReference type="ARBA" id="ARBA00022729"/>
    </source>
</evidence>
<proteinExistence type="predicted"/>
<dbReference type="InterPro" id="IPR011250">
    <property type="entry name" value="OMP/PagP_B-barrel"/>
</dbReference>
<keyword evidence="4" id="KW-1185">Reference proteome</keyword>
<evidence type="ECO:0000313" key="4">
    <source>
        <dbReference type="Proteomes" id="UP000746690"/>
    </source>
</evidence>
<dbReference type="SUPFAM" id="SSF56925">
    <property type="entry name" value="OMPA-like"/>
    <property type="match status" value="1"/>
</dbReference>
<reference evidence="3 4" key="1">
    <citation type="submission" date="2020-04" db="EMBL/GenBank/DDBJ databases">
        <title>A Flavivirga sp. nov.</title>
        <authorList>
            <person name="Sun X."/>
        </authorList>
    </citation>
    <scope>NUCLEOTIDE SEQUENCE [LARGE SCALE GENOMIC DNA]</scope>
    <source>
        <strain evidence="3 4">Y03</strain>
    </source>
</reference>